<dbReference type="Proteomes" id="UP000636709">
    <property type="component" value="Unassembled WGS sequence"/>
</dbReference>
<protein>
    <submittedName>
        <fullName evidence="1">Uncharacterized protein</fullName>
    </submittedName>
</protein>
<dbReference type="EMBL" id="JACEFO010002208">
    <property type="protein sequence ID" value="KAF8673327.1"/>
    <property type="molecule type" value="Genomic_DNA"/>
</dbReference>
<comment type="caution">
    <text evidence="1">The sequence shown here is derived from an EMBL/GenBank/DDBJ whole genome shotgun (WGS) entry which is preliminary data.</text>
</comment>
<gene>
    <name evidence="1" type="ORF">HU200_048885</name>
</gene>
<keyword evidence="2" id="KW-1185">Reference proteome</keyword>
<name>A0A835E919_9POAL</name>
<evidence type="ECO:0000313" key="2">
    <source>
        <dbReference type="Proteomes" id="UP000636709"/>
    </source>
</evidence>
<evidence type="ECO:0000313" key="1">
    <source>
        <dbReference type="EMBL" id="KAF8673327.1"/>
    </source>
</evidence>
<organism evidence="1 2">
    <name type="scientific">Digitaria exilis</name>
    <dbReference type="NCBI Taxonomy" id="1010633"/>
    <lineage>
        <taxon>Eukaryota</taxon>
        <taxon>Viridiplantae</taxon>
        <taxon>Streptophyta</taxon>
        <taxon>Embryophyta</taxon>
        <taxon>Tracheophyta</taxon>
        <taxon>Spermatophyta</taxon>
        <taxon>Magnoliopsida</taxon>
        <taxon>Liliopsida</taxon>
        <taxon>Poales</taxon>
        <taxon>Poaceae</taxon>
        <taxon>PACMAD clade</taxon>
        <taxon>Panicoideae</taxon>
        <taxon>Panicodae</taxon>
        <taxon>Paniceae</taxon>
        <taxon>Anthephorinae</taxon>
        <taxon>Digitaria</taxon>
    </lineage>
</organism>
<proteinExistence type="predicted"/>
<sequence length="66" mass="7724">MEGMLMKYEMESYLNILKACQFTQRISSNQLYFPTLTKLARSRLLVHGVAMMESPSTRLVPRRLSR</sequence>
<reference evidence="1" key="1">
    <citation type="submission" date="2020-07" db="EMBL/GenBank/DDBJ databases">
        <title>Genome sequence and genetic diversity analysis of an under-domesticated orphan crop, white fonio (Digitaria exilis).</title>
        <authorList>
            <person name="Bennetzen J.L."/>
            <person name="Chen S."/>
            <person name="Ma X."/>
            <person name="Wang X."/>
            <person name="Yssel A.E.J."/>
            <person name="Chaluvadi S.R."/>
            <person name="Johnson M."/>
            <person name="Gangashetty P."/>
            <person name="Hamidou F."/>
            <person name="Sanogo M.D."/>
            <person name="Zwaenepoel A."/>
            <person name="Wallace J."/>
            <person name="Van De Peer Y."/>
            <person name="Van Deynze A."/>
        </authorList>
    </citation>
    <scope>NUCLEOTIDE SEQUENCE</scope>
    <source>
        <tissue evidence="1">Leaves</tissue>
    </source>
</reference>
<accession>A0A835E919</accession>
<dbReference type="AlphaFoldDB" id="A0A835E919"/>